<feature type="compositionally biased region" description="Pro residues" evidence="1">
    <location>
        <begin position="101"/>
        <end position="120"/>
    </location>
</feature>
<sequence length="131" mass="13223">MINHLLSLLLVSGWSHAVINQGVVNDTEAAGSETVNRREAPPSDYIIPPGGLSSGLAGLSDSYGAPLSKDSYLPPHPHVGPKPVYGPPPAGNHGPPSGSYGPPPSGPSDDYGPPPPPGPPSGSYGPPSDSY</sequence>
<feature type="region of interest" description="Disordered" evidence="1">
    <location>
        <begin position="27"/>
        <end position="131"/>
    </location>
</feature>
<feature type="signal peptide" evidence="2">
    <location>
        <begin position="1"/>
        <end position="17"/>
    </location>
</feature>
<accession>A0A0A9XDW6</accession>
<feature type="chain" id="PRO_5002071516" evidence="2">
    <location>
        <begin position="18"/>
        <end position="131"/>
    </location>
</feature>
<feature type="compositionally biased region" description="Pro residues" evidence="1">
    <location>
        <begin position="74"/>
        <end position="90"/>
    </location>
</feature>
<feature type="compositionally biased region" description="Low complexity" evidence="1">
    <location>
        <begin position="121"/>
        <end position="131"/>
    </location>
</feature>
<reference evidence="3" key="2">
    <citation type="submission" date="2014-07" db="EMBL/GenBank/DDBJ databases">
        <authorList>
            <person name="Hull J."/>
        </authorList>
    </citation>
    <scope>NUCLEOTIDE SEQUENCE</scope>
</reference>
<evidence type="ECO:0000313" key="3">
    <source>
        <dbReference type="EMBL" id="JAG16993.1"/>
    </source>
</evidence>
<keyword evidence="2" id="KW-0732">Signal</keyword>
<feature type="compositionally biased region" description="Low complexity" evidence="1">
    <location>
        <begin position="50"/>
        <end position="62"/>
    </location>
</feature>
<dbReference type="AlphaFoldDB" id="A0A0A9XDW6"/>
<gene>
    <name evidence="3" type="primary">CPSF6</name>
    <name evidence="3" type="ORF">CM83_102973</name>
</gene>
<evidence type="ECO:0000256" key="2">
    <source>
        <dbReference type="SAM" id="SignalP"/>
    </source>
</evidence>
<protein>
    <submittedName>
        <fullName evidence="3">Cleavage and polyadenylation specificity factor subunit 6</fullName>
    </submittedName>
</protein>
<reference evidence="3" key="1">
    <citation type="journal article" date="2014" name="PLoS ONE">
        <title>Transcriptome-Based Identification of ABC Transporters in the Western Tarnished Plant Bug Lygus hesperus.</title>
        <authorList>
            <person name="Hull J.J."/>
            <person name="Chaney K."/>
            <person name="Geib S.M."/>
            <person name="Fabrick J.A."/>
            <person name="Brent C.S."/>
            <person name="Walsh D."/>
            <person name="Lavine L.C."/>
        </authorList>
    </citation>
    <scope>NUCLEOTIDE SEQUENCE</scope>
</reference>
<dbReference type="EMBL" id="GBHO01026611">
    <property type="protein sequence ID" value="JAG16993.1"/>
    <property type="molecule type" value="Transcribed_RNA"/>
</dbReference>
<feature type="non-terminal residue" evidence="3">
    <location>
        <position position="131"/>
    </location>
</feature>
<name>A0A0A9XDW6_LYGHE</name>
<proteinExistence type="predicted"/>
<organism evidence="3">
    <name type="scientific">Lygus hesperus</name>
    <name type="common">Western plant bug</name>
    <dbReference type="NCBI Taxonomy" id="30085"/>
    <lineage>
        <taxon>Eukaryota</taxon>
        <taxon>Metazoa</taxon>
        <taxon>Ecdysozoa</taxon>
        <taxon>Arthropoda</taxon>
        <taxon>Hexapoda</taxon>
        <taxon>Insecta</taxon>
        <taxon>Pterygota</taxon>
        <taxon>Neoptera</taxon>
        <taxon>Paraneoptera</taxon>
        <taxon>Hemiptera</taxon>
        <taxon>Heteroptera</taxon>
        <taxon>Panheteroptera</taxon>
        <taxon>Cimicomorpha</taxon>
        <taxon>Miridae</taxon>
        <taxon>Mirini</taxon>
        <taxon>Lygus</taxon>
    </lineage>
</organism>
<evidence type="ECO:0000256" key="1">
    <source>
        <dbReference type="SAM" id="MobiDB-lite"/>
    </source>
</evidence>